<keyword evidence="3" id="KW-1185">Reference proteome</keyword>
<reference evidence="2 3" key="1">
    <citation type="submission" date="2020-08" db="EMBL/GenBank/DDBJ databases">
        <title>Croceimicrobium hydrocarbonivorans gen. nov., sp. nov., a novel marine bacterium isolated from a bacterial consortium that degrades polyethylene terephthalate.</title>
        <authorList>
            <person name="Liu R."/>
        </authorList>
    </citation>
    <scope>NUCLEOTIDE SEQUENCE [LARGE SCALE GENOMIC DNA]</scope>
    <source>
        <strain evidence="2 3">A20-9</strain>
    </source>
</reference>
<keyword evidence="1" id="KW-0812">Transmembrane</keyword>
<protein>
    <submittedName>
        <fullName evidence="2">Uncharacterized protein</fullName>
    </submittedName>
</protein>
<dbReference type="EMBL" id="CP060139">
    <property type="protein sequence ID" value="QNR22775.1"/>
    <property type="molecule type" value="Genomic_DNA"/>
</dbReference>
<name>A0A7H0VAM7_9FLAO</name>
<keyword evidence="1" id="KW-0472">Membrane</keyword>
<dbReference type="KEGG" id="chyd:H4K34_10320"/>
<dbReference type="RefSeq" id="WP_210757342.1">
    <property type="nucleotide sequence ID" value="NZ_CP060139.1"/>
</dbReference>
<sequence length="161" mass="18929">MKKWLHKRSDLRLQILQHFESLNRSTSETVANKFLHGLHEDLGTIRRALIELIQEDYIRISSIGNQDPVEFLKTHWNSTTYSAQRSKSDINKKSSKRLLKAVGEHGKVPDIKLYTTVKGLMFIKEYRRYKYQHHWQLIFILTGALIGFFIQFFLKSPTPPS</sequence>
<evidence type="ECO:0000256" key="1">
    <source>
        <dbReference type="SAM" id="Phobius"/>
    </source>
</evidence>
<evidence type="ECO:0000313" key="3">
    <source>
        <dbReference type="Proteomes" id="UP000516305"/>
    </source>
</evidence>
<evidence type="ECO:0000313" key="2">
    <source>
        <dbReference type="EMBL" id="QNR22775.1"/>
    </source>
</evidence>
<dbReference type="Proteomes" id="UP000516305">
    <property type="component" value="Chromosome"/>
</dbReference>
<proteinExistence type="predicted"/>
<feature type="transmembrane region" description="Helical" evidence="1">
    <location>
        <begin position="134"/>
        <end position="154"/>
    </location>
</feature>
<accession>A0A7H0VAM7</accession>
<organism evidence="2 3">
    <name type="scientific">Croceimicrobium hydrocarbonivorans</name>
    <dbReference type="NCBI Taxonomy" id="2761580"/>
    <lineage>
        <taxon>Bacteria</taxon>
        <taxon>Pseudomonadati</taxon>
        <taxon>Bacteroidota</taxon>
        <taxon>Flavobacteriia</taxon>
        <taxon>Flavobacteriales</taxon>
        <taxon>Owenweeksiaceae</taxon>
        <taxon>Croceimicrobium</taxon>
    </lineage>
</organism>
<gene>
    <name evidence="2" type="ORF">H4K34_10320</name>
</gene>
<dbReference type="AlphaFoldDB" id="A0A7H0VAM7"/>
<keyword evidence="1" id="KW-1133">Transmembrane helix</keyword>